<dbReference type="GO" id="GO:0043161">
    <property type="term" value="P:proteasome-mediated ubiquitin-dependent protein catabolic process"/>
    <property type="evidence" value="ECO:0007669"/>
    <property type="project" value="TreeGrafter"/>
</dbReference>
<dbReference type="Pfam" id="PF00619">
    <property type="entry name" value="CARD"/>
    <property type="match status" value="1"/>
</dbReference>
<sequence>MSRLEAERLQKLRVNRVAIIQALRVEHVIPNLISKHVLTVEDKRKILSSKSTQDKVRRLLDILPVKGRLVDWFGSFRDALKCPDTRSTDVRKRYAILVEFLDNTILPYHPQPAPSPIDSSVESLKLPKYDPLPGIADSVSSFRNGANGSMSRVTFDMKMDQEKVLLPSEQEKGEMDQENAEHQNKEEKRRKRTLLKGFFHKWVPTPESFTTLLKEPVEHFNKLKESSDADDQEQLKQEKEALRRILNMEVIFALDRQHQLPAGFEICMSSASEELLADTSLYHFYFKYFEQLKLNHFIDMPKHLAASFINLLDILEDAKDEEIRNNVIHLGLRLFDLLNQYSMYDRAENVMMALVIYLVTTADVGAWMATYEAFVKLMSIRNMNINFSDADAVYSAAQQVVYKINLMSFGQELLSTCRLNIELSVLLREQGTIGPSYSWAQDVLRMVDSKHHQDVIDALCNASLSYSNKLLIKKAEELSVQAIRYTKKFFGTRHPSYIQALLNYCQYSNEYRQDDMGIEVARKALEICTKIYGDVPNMQMALCLQALARALVVNYQFTDDEYYNHAMEAWRMAISVLSGTHPKLALFRFTLAQCLLWKSTHSESDKQQGILIWADTECSGALARFRAYWGEFSLKVGHANSLLGQIYTKMDRFQDAERILEDNVKLHELSLPQHSHFTYLARASLGTFYQSIDKPLEALELLKNVVDNIDCGGVYLRWVHVCYDTIIDLLNAVNRDKEAEAYQTSLIDWMKKNPKPSHQLTWEHLHSDPEPYEIFLDQFDSTASKFKAAKELINLKKTSSDDKETENKE</sequence>
<organism evidence="3 4">
    <name type="scientific">Paralvinella palmiformis</name>
    <dbReference type="NCBI Taxonomy" id="53620"/>
    <lineage>
        <taxon>Eukaryota</taxon>
        <taxon>Metazoa</taxon>
        <taxon>Spiralia</taxon>
        <taxon>Lophotrochozoa</taxon>
        <taxon>Annelida</taxon>
        <taxon>Polychaeta</taxon>
        <taxon>Sedentaria</taxon>
        <taxon>Canalipalpata</taxon>
        <taxon>Terebellida</taxon>
        <taxon>Terebelliformia</taxon>
        <taxon>Alvinellidae</taxon>
        <taxon>Paralvinella</taxon>
    </lineage>
</organism>
<evidence type="ECO:0000259" key="2">
    <source>
        <dbReference type="PROSITE" id="PS50209"/>
    </source>
</evidence>
<proteinExistence type="predicted"/>
<dbReference type="Gene3D" id="1.25.40.10">
    <property type="entry name" value="Tetratricopeptide repeat domain"/>
    <property type="match status" value="2"/>
</dbReference>
<evidence type="ECO:0000313" key="3">
    <source>
        <dbReference type="EMBL" id="KAK2149877.1"/>
    </source>
</evidence>
<feature type="region of interest" description="Disordered" evidence="1">
    <location>
        <begin position="166"/>
        <end position="189"/>
    </location>
</feature>
<dbReference type="SUPFAM" id="SSF48452">
    <property type="entry name" value="TPR-like"/>
    <property type="match status" value="2"/>
</dbReference>
<reference evidence="3" key="1">
    <citation type="journal article" date="2023" name="Mol. Biol. Evol.">
        <title>Third-Generation Sequencing Reveals the Adaptive Role of the Epigenome in Three Deep-Sea Polychaetes.</title>
        <authorList>
            <person name="Perez M."/>
            <person name="Aroh O."/>
            <person name="Sun Y."/>
            <person name="Lan Y."/>
            <person name="Juniper S.K."/>
            <person name="Young C.R."/>
            <person name="Angers B."/>
            <person name="Qian P.Y."/>
        </authorList>
    </citation>
    <scope>NUCLEOTIDE SEQUENCE</scope>
    <source>
        <strain evidence="3">P08H-3</strain>
    </source>
</reference>
<dbReference type="SUPFAM" id="SSF47986">
    <property type="entry name" value="DEATH domain"/>
    <property type="match status" value="1"/>
</dbReference>
<dbReference type="AlphaFoldDB" id="A0AAD9JAZ7"/>
<dbReference type="PANTHER" id="PTHR46575">
    <property type="entry name" value="AMYLOID PROTEIN-BINDING PROTEIN 2"/>
    <property type="match status" value="1"/>
</dbReference>
<dbReference type="GO" id="GO:0006886">
    <property type="term" value="P:intracellular protein transport"/>
    <property type="evidence" value="ECO:0007669"/>
    <property type="project" value="InterPro"/>
</dbReference>
<dbReference type="GO" id="GO:1990756">
    <property type="term" value="F:ubiquitin-like ligase-substrate adaptor activity"/>
    <property type="evidence" value="ECO:0007669"/>
    <property type="project" value="TreeGrafter"/>
</dbReference>
<feature type="domain" description="CARD" evidence="2">
    <location>
        <begin position="4"/>
        <end position="68"/>
    </location>
</feature>
<evidence type="ECO:0000313" key="4">
    <source>
        <dbReference type="Proteomes" id="UP001208570"/>
    </source>
</evidence>
<dbReference type="InterPro" id="IPR042476">
    <property type="entry name" value="APPBP2"/>
</dbReference>
<dbReference type="EMBL" id="JAODUP010000433">
    <property type="protein sequence ID" value="KAK2149877.1"/>
    <property type="molecule type" value="Genomic_DNA"/>
</dbReference>
<dbReference type="GO" id="GO:0031462">
    <property type="term" value="C:Cul2-RING ubiquitin ligase complex"/>
    <property type="evidence" value="ECO:0007669"/>
    <property type="project" value="TreeGrafter"/>
</dbReference>
<dbReference type="InterPro" id="IPR001315">
    <property type="entry name" value="CARD"/>
</dbReference>
<dbReference type="PROSITE" id="PS50209">
    <property type="entry name" value="CARD"/>
    <property type="match status" value="1"/>
</dbReference>
<feature type="compositionally biased region" description="Basic and acidic residues" evidence="1">
    <location>
        <begin position="166"/>
        <end position="187"/>
    </location>
</feature>
<dbReference type="PANTHER" id="PTHR46575:SF1">
    <property type="entry name" value="AMYLOID PROTEIN-BINDING PROTEIN 2"/>
    <property type="match status" value="1"/>
</dbReference>
<keyword evidence="4" id="KW-1185">Reference proteome</keyword>
<dbReference type="InterPro" id="IPR011990">
    <property type="entry name" value="TPR-like_helical_dom_sf"/>
</dbReference>
<comment type="caution">
    <text evidence="3">The sequence shown here is derived from an EMBL/GenBank/DDBJ whole genome shotgun (WGS) entry which is preliminary data.</text>
</comment>
<accession>A0AAD9JAZ7</accession>
<gene>
    <name evidence="3" type="ORF">LSH36_433g02037</name>
</gene>
<dbReference type="Gene3D" id="1.10.533.10">
    <property type="entry name" value="Death Domain, Fas"/>
    <property type="match status" value="1"/>
</dbReference>
<dbReference type="InterPro" id="IPR011029">
    <property type="entry name" value="DEATH-like_dom_sf"/>
</dbReference>
<dbReference type="Proteomes" id="UP001208570">
    <property type="component" value="Unassembled WGS sequence"/>
</dbReference>
<evidence type="ECO:0000256" key="1">
    <source>
        <dbReference type="SAM" id="MobiDB-lite"/>
    </source>
</evidence>
<protein>
    <recommendedName>
        <fullName evidence="2">CARD domain-containing protein</fullName>
    </recommendedName>
</protein>
<dbReference type="CDD" id="cd01671">
    <property type="entry name" value="CARD"/>
    <property type="match status" value="1"/>
</dbReference>
<dbReference type="GO" id="GO:0042981">
    <property type="term" value="P:regulation of apoptotic process"/>
    <property type="evidence" value="ECO:0007669"/>
    <property type="project" value="InterPro"/>
</dbReference>
<name>A0AAD9JAZ7_9ANNE</name>